<keyword evidence="6 11" id="KW-0566">Pantothenate biosynthesis</keyword>
<keyword evidence="15" id="KW-1185">Reference proteome</keyword>
<accession>A0A6M1LFZ7</accession>
<evidence type="ECO:0000256" key="4">
    <source>
        <dbReference type="ARBA" id="ARBA00013014"/>
    </source>
</evidence>
<dbReference type="Proteomes" id="UP000475385">
    <property type="component" value="Unassembled WGS sequence"/>
</dbReference>
<dbReference type="InterPro" id="IPR036291">
    <property type="entry name" value="NAD(P)-bd_dom_sf"/>
</dbReference>
<evidence type="ECO:0000256" key="8">
    <source>
        <dbReference type="ARBA" id="ARBA00023002"/>
    </source>
</evidence>
<dbReference type="InterPro" id="IPR013752">
    <property type="entry name" value="KPA_reductase"/>
</dbReference>
<dbReference type="GO" id="GO:0005737">
    <property type="term" value="C:cytoplasm"/>
    <property type="evidence" value="ECO:0007669"/>
    <property type="project" value="TreeGrafter"/>
</dbReference>
<protein>
    <recommendedName>
        <fullName evidence="5 11">2-dehydropantoate 2-reductase</fullName>
        <ecNumber evidence="4 11">1.1.1.169</ecNumber>
    </recommendedName>
    <alternativeName>
        <fullName evidence="9 11">Ketopantoate reductase</fullName>
    </alternativeName>
</protein>
<dbReference type="UniPathway" id="UPA00028">
    <property type="reaction ID" value="UER00004"/>
</dbReference>
<comment type="function">
    <text evidence="1 11">Catalyzes the NADPH-dependent reduction of ketopantoate into pantoic acid.</text>
</comment>
<evidence type="ECO:0000256" key="10">
    <source>
        <dbReference type="ARBA" id="ARBA00048793"/>
    </source>
</evidence>
<dbReference type="AlphaFoldDB" id="A0A6M1LFZ7"/>
<gene>
    <name evidence="14" type="ORF">G3576_04675</name>
</gene>
<organism evidence="14 15">
    <name type="scientific">Falsiroseomonas algicola</name>
    <dbReference type="NCBI Taxonomy" id="2716930"/>
    <lineage>
        <taxon>Bacteria</taxon>
        <taxon>Pseudomonadati</taxon>
        <taxon>Pseudomonadota</taxon>
        <taxon>Alphaproteobacteria</taxon>
        <taxon>Acetobacterales</taxon>
        <taxon>Roseomonadaceae</taxon>
        <taxon>Falsiroseomonas</taxon>
    </lineage>
</organism>
<comment type="pathway">
    <text evidence="2 11">Cofactor biosynthesis; (R)-pantothenate biosynthesis; (R)-pantoate from 3-methyl-2-oxobutanoate: step 2/2.</text>
</comment>
<dbReference type="SUPFAM" id="SSF48179">
    <property type="entry name" value="6-phosphogluconate dehydrogenase C-terminal domain-like"/>
    <property type="match status" value="1"/>
</dbReference>
<evidence type="ECO:0000256" key="1">
    <source>
        <dbReference type="ARBA" id="ARBA00002919"/>
    </source>
</evidence>
<evidence type="ECO:0000313" key="15">
    <source>
        <dbReference type="Proteomes" id="UP000475385"/>
    </source>
</evidence>
<dbReference type="InterPro" id="IPR008927">
    <property type="entry name" value="6-PGluconate_DH-like_C_sf"/>
</dbReference>
<dbReference type="FunFam" id="1.10.1040.10:FF:000017">
    <property type="entry name" value="2-dehydropantoate 2-reductase"/>
    <property type="match status" value="1"/>
</dbReference>
<dbReference type="FunFam" id="3.40.50.720:FF:000307">
    <property type="entry name" value="2-dehydropantoate 2-reductase"/>
    <property type="match status" value="1"/>
</dbReference>
<evidence type="ECO:0000256" key="2">
    <source>
        <dbReference type="ARBA" id="ARBA00004994"/>
    </source>
</evidence>
<dbReference type="SUPFAM" id="SSF51735">
    <property type="entry name" value="NAD(P)-binding Rossmann-fold domains"/>
    <property type="match status" value="1"/>
</dbReference>
<dbReference type="GO" id="GO:0008677">
    <property type="term" value="F:2-dehydropantoate 2-reductase activity"/>
    <property type="evidence" value="ECO:0007669"/>
    <property type="project" value="UniProtKB-EC"/>
</dbReference>
<dbReference type="PANTHER" id="PTHR21708:SF45">
    <property type="entry name" value="2-DEHYDROPANTOATE 2-REDUCTASE"/>
    <property type="match status" value="1"/>
</dbReference>
<dbReference type="InterPro" id="IPR003710">
    <property type="entry name" value="ApbA"/>
</dbReference>
<dbReference type="GO" id="GO:0015940">
    <property type="term" value="P:pantothenate biosynthetic process"/>
    <property type="evidence" value="ECO:0007669"/>
    <property type="project" value="UniProtKB-UniPathway"/>
</dbReference>
<dbReference type="NCBIfam" id="NF005089">
    <property type="entry name" value="PRK06522.1-4"/>
    <property type="match status" value="1"/>
</dbReference>
<evidence type="ECO:0000256" key="3">
    <source>
        <dbReference type="ARBA" id="ARBA00007870"/>
    </source>
</evidence>
<dbReference type="Pfam" id="PF02558">
    <property type="entry name" value="ApbA"/>
    <property type="match status" value="1"/>
</dbReference>
<sequence>MRICVFGAGAIGGHLAARLARGGAEVSVVARGAHLAAMQANGLTVHAHDGTHVVPVRASADPADLGPQDAVVVTVKAPALPAVAAGIGPLLGPETPVAFVMNGIPWWYFLAGEVPHAGLRLTEIDPDGVLERRIGIGRTIGGVVYSATEVVAPGVVRSEHGNIRVIVGEPDGRISDRAKALSAVLEAGGMPSPVTPTIRTSVWTKLLGNLSSGPICTLTRRGVRDSLSDPALRAMARTIAEEGRGIAASLGISIPDADIDRVAASNMQHKPSILQDLELRRPMEIDALFGVPLKLAALTGASAPNLSLLVALVKQAARGEGLYPPIG</sequence>
<dbReference type="Gene3D" id="1.10.1040.10">
    <property type="entry name" value="N-(1-d-carboxylethyl)-l-norvaline Dehydrogenase, domain 2"/>
    <property type="match status" value="1"/>
</dbReference>
<feature type="domain" description="Ketopantoate reductase C-terminal" evidence="13">
    <location>
        <begin position="198"/>
        <end position="315"/>
    </location>
</feature>
<evidence type="ECO:0000256" key="11">
    <source>
        <dbReference type="RuleBase" id="RU362068"/>
    </source>
</evidence>
<dbReference type="EC" id="1.1.1.169" evidence="4 11"/>
<dbReference type="RefSeq" id="WP_164693130.1">
    <property type="nucleotide sequence ID" value="NZ_JAAIKB010000001.1"/>
</dbReference>
<proteinExistence type="inferred from homology"/>
<dbReference type="NCBIfam" id="TIGR00745">
    <property type="entry name" value="apbA_panE"/>
    <property type="match status" value="1"/>
</dbReference>
<comment type="similarity">
    <text evidence="3 11">Belongs to the ketopantoate reductase family.</text>
</comment>
<evidence type="ECO:0000256" key="9">
    <source>
        <dbReference type="ARBA" id="ARBA00032024"/>
    </source>
</evidence>
<dbReference type="PANTHER" id="PTHR21708">
    <property type="entry name" value="PROBABLE 2-DEHYDROPANTOATE 2-REDUCTASE"/>
    <property type="match status" value="1"/>
</dbReference>
<evidence type="ECO:0000259" key="13">
    <source>
        <dbReference type="Pfam" id="PF08546"/>
    </source>
</evidence>
<dbReference type="InterPro" id="IPR051402">
    <property type="entry name" value="KPR-Related"/>
</dbReference>
<evidence type="ECO:0000259" key="12">
    <source>
        <dbReference type="Pfam" id="PF02558"/>
    </source>
</evidence>
<evidence type="ECO:0000313" key="14">
    <source>
        <dbReference type="EMBL" id="NGM19298.1"/>
    </source>
</evidence>
<dbReference type="InterPro" id="IPR013328">
    <property type="entry name" value="6PGD_dom2"/>
</dbReference>
<comment type="catalytic activity">
    <reaction evidence="10 11">
        <text>(R)-pantoate + NADP(+) = 2-dehydropantoate + NADPH + H(+)</text>
        <dbReference type="Rhea" id="RHEA:16233"/>
        <dbReference type="ChEBI" id="CHEBI:11561"/>
        <dbReference type="ChEBI" id="CHEBI:15378"/>
        <dbReference type="ChEBI" id="CHEBI:15980"/>
        <dbReference type="ChEBI" id="CHEBI:57783"/>
        <dbReference type="ChEBI" id="CHEBI:58349"/>
        <dbReference type="EC" id="1.1.1.169"/>
    </reaction>
</comment>
<dbReference type="Pfam" id="PF08546">
    <property type="entry name" value="ApbA_C"/>
    <property type="match status" value="1"/>
</dbReference>
<feature type="domain" description="Ketopantoate reductase N-terminal" evidence="12">
    <location>
        <begin position="3"/>
        <end position="105"/>
    </location>
</feature>
<evidence type="ECO:0000256" key="6">
    <source>
        <dbReference type="ARBA" id="ARBA00022655"/>
    </source>
</evidence>
<name>A0A6M1LFZ7_9PROT</name>
<reference evidence="14 15" key="1">
    <citation type="submission" date="2020-03" db="EMBL/GenBank/DDBJ databases">
        <title>Roseomonas stagni sp. nov., isolated from pond water in Japan.</title>
        <authorList>
            <person name="Furuhata K."/>
            <person name="Miyamoto H."/>
            <person name="Goto K."/>
        </authorList>
    </citation>
    <scope>NUCLEOTIDE SEQUENCE [LARGE SCALE GENOMIC DNA]</scope>
    <source>
        <strain evidence="14 15">PeD5</strain>
    </source>
</reference>
<evidence type="ECO:0000256" key="7">
    <source>
        <dbReference type="ARBA" id="ARBA00022857"/>
    </source>
</evidence>
<dbReference type="EMBL" id="JAAIKB010000001">
    <property type="protein sequence ID" value="NGM19298.1"/>
    <property type="molecule type" value="Genomic_DNA"/>
</dbReference>
<comment type="caution">
    <text evidence="14">The sequence shown here is derived from an EMBL/GenBank/DDBJ whole genome shotgun (WGS) entry which is preliminary data.</text>
</comment>
<keyword evidence="7 11" id="KW-0521">NADP</keyword>
<evidence type="ECO:0000256" key="5">
    <source>
        <dbReference type="ARBA" id="ARBA00019465"/>
    </source>
</evidence>
<dbReference type="InterPro" id="IPR013332">
    <property type="entry name" value="KPR_N"/>
</dbReference>
<dbReference type="Gene3D" id="3.40.50.720">
    <property type="entry name" value="NAD(P)-binding Rossmann-like Domain"/>
    <property type="match status" value="1"/>
</dbReference>
<keyword evidence="8 11" id="KW-0560">Oxidoreductase</keyword>